<organism evidence="4 5">
    <name type="scientific">Streptomyces rugosispiralis</name>
    <dbReference type="NCBI Taxonomy" id="2967341"/>
    <lineage>
        <taxon>Bacteria</taxon>
        <taxon>Bacillati</taxon>
        <taxon>Actinomycetota</taxon>
        <taxon>Actinomycetes</taxon>
        <taxon>Kitasatosporales</taxon>
        <taxon>Streptomycetaceae</taxon>
        <taxon>Streptomyces</taxon>
    </lineage>
</organism>
<feature type="transmembrane region" description="Helical" evidence="2">
    <location>
        <begin position="176"/>
        <end position="197"/>
    </location>
</feature>
<keyword evidence="2" id="KW-1133">Transmembrane helix</keyword>
<feature type="chain" id="PRO_5045131036" description="Secreted protein" evidence="3">
    <location>
        <begin position="25"/>
        <end position="539"/>
    </location>
</feature>
<feature type="region of interest" description="Disordered" evidence="1">
    <location>
        <begin position="338"/>
        <end position="387"/>
    </location>
</feature>
<name>A0ABT1URL2_9ACTN</name>
<dbReference type="EMBL" id="JANIAA010000002">
    <property type="protein sequence ID" value="MCQ8187766.1"/>
    <property type="molecule type" value="Genomic_DNA"/>
</dbReference>
<feature type="transmembrane region" description="Helical" evidence="2">
    <location>
        <begin position="148"/>
        <end position="169"/>
    </location>
</feature>
<evidence type="ECO:0008006" key="6">
    <source>
        <dbReference type="Google" id="ProtNLM"/>
    </source>
</evidence>
<evidence type="ECO:0000256" key="2">
    <source>
        <dbReference type="SAM" id="Phobius"/>
    </source>
</evidence>
<keyword evidence="2" id="KW-0472">Membrane</keyword>
<protein>
    <recommendedName>
        <fullName evidence="6">Secreted protein</fullName>
    </recommendedName>
</protein>
<proteinExistence type="predicted"/>
<keyword evidence="5" id="KW-1185">Reference proteome</keyword>
<evidence type="ECO:0000256" key="1">
    <source>
        <dbReference type="SAM" id="MobiDB-lite"/>
    </source>
</evidence>
<gene>
    <name evidence="4" type="ORF">NP777_05765</name>
</gene>
<keyword evidence="2" id="KW-0812">Transmembrane</keyword>
<feature type="compositionally biased region" description="Low complexity" evidence="1">
    <location>
        <begin position="88"/>
        <end position="99"/>
    </location>
</feature>
<dbReference type="Proteomes" id="UP001204746">
    <property type="component" value="Unassembled WGS sequence"/>
</dbReference>
<evidence type="ECO:0000313" key="5">
    <source>
        <dbReference type="Proteomes" id="UP001204746"/>
    </source>
</evidence>
<keyword evidence="3" id="KW-0732">Signal</keyword>
<evidence type="ECO:0000313" key="4">
    <source>
        <dbReference type="EMBL" id="MCQ8187766.1"/>
    </source>
</evidence>
<dbReference type="RefSeq" id="WP_256648942.1">
    <property type="nucleotide sequence ID" value="NZ_JANIAA010000002.1"/>
</dbReference>
<sequence length="539" mass="54879">MARVAAAVLCVLGLSVTLESPAWADATAGGDLQVAQTLGDRDLTFVLRRVTGLPGPLHVDVLTHQGTAAGTLRLGTVPTGASADRAEGSSAGTTTSSASVRLGGTPGSCSAALDIDRAGPWELVVDDGSRTARIPFVVPGQATSPPELAVFGGFVTAGVLMLMTLFVAVRARRGVWALLPAGGVVAALAVAVTAALLSTSLPLPPEPGGQVDATNDNVNDPYSVVRPVTNDYSRPPASLEMGSYPARAAERGTLRLSVADGATGLPVDDLVVHDGALMHLLVIGPTGELWHLHPVRTAPGTYEVQLRLPAAGHYAVSAEFARRGGGVQQVRSATGLTVADGSARGGSPALRAELVPRGPGTRTIDGVPVRLSAPSPTAGEASTLTARVGDTPTLQPWLGMVGHMIVVGPLDRADATSPARMGQAAQDAPVWAHAHSMGSDMSGHSAPGTGGAPAHDMAAMPHGTHANGGEAKASSMSGLMPLNGDSPADETVAAYGPDASFVYTFSRPGYYRVWIQAERDSAILTIPYLLRVSPAGGAK</sequence>
<feature type="signal peptide" evidence="3">
    <location>
        <begin position="1"/>
        <end position="24"/>
    </location>
</feature>
<reference evidence="4 5" key="1">
    <citation type="submission" date="2022-07" db="EMBL/GenBank/DDBJ databases">
        <authorList>
            <person name="Phongsopitanun W."/>
            <person name="Tanasupawat S."/>
        </authorList>
    </citation>
    <scope>NUCLEOTIDE SEQUENCE [LARGE SCALE GENOMIC DNA]</scope>
    <source>
        <strain evidence="4 5">RCU-064</strain>
    </source>
</reference>
<evidence type="ECO:0000256" key="3">
    <source>
        <dbReference type="SAM" id="SignalP"/>
    </source>
</evidence>
<comment type="caution">
    <text evidence="4">The sequence shown here is derived from an EMBL/GenBank/DDBJ whole genome shotgun (WGS) entry which is preliminary data.</text>
</comment>
<feature type="region of interest" description="Disordered" evidence="1">
    <location>
        <begin position="74"/>
        <end position="103"/>
    </location>
</feature>
<accession>A0ABT1URL2</accession>